<reference evidence="3 4" key="1">
    <citation type="submission" date="2023-10" db="EMBL/GenBank/DDBJ databases">
        <title>Genome-Wide Identification Analysis in wild type Solanum Pinnatisectum Reveals Some Genes Defensing Phytophthora Infestans.</title>
        <authorList>
            <person name="Sun C."/>
        </authorList>
    </citation>
    <scope>NUCLEOTIDE SEQUENCE [LARGE SCALE GENOMIC DNA]</scope>
    <source>
        <strain evidence="3">LQN</strain>
        <tissue evidence="3">Leaf</tissue>
    </source>
</reference>
<accession>A0AAV9KX16</accession>
<name>A0AAV9KX16_9SOLN</name>
<dbReference type="Proteomes" id="UP001311915">
    <property type="component" value="Unassembled WGS sequence"/>
</dbReference>
<dbReference type="InterPro" id="IPR005162">
    <property type="entry name" value="Retrotrans_gag_dom"/>
</dbReference>
<dbReference type="AlphaFoldDB" id="A0AAV9KX16"/>
<sequence length="170" mass="19872">MPPRRAVRGHPASRNVEEQGVLNAPEVQPQAEVTNAEFWEAIRMLRQVVTNQSGKQRDNYQEVVDTSRIWEFLRMNPPSFTGSSTTEDPKNFVEELQKVIWFDQWKKSSAEDAPILSWVVFESAFLRRFFPHELKEAKVREFLSFKQDSLSVREYSLKFTQLSRYAPEGC</sequence>
<organism evidence="3 4">
    <name type="scientific">Solanum pinnatisectum</name>
    <name type="common">tansyleaf nightshade</name>
    <dbReference type="NCBI Taxonomy" id="50273"/>
    <lineage>
        <taxon>Eukaryota</taxon>
        <taxon>Viridiplantae</taxon>
        <taxon>Streptophyta</taxon>
        <taxon>Embryophyta</taxon>
        <taxon>Tracheophyta</taxon>
        <taxon>Spermatophyta</taxon>
        <taxon>Magnoliopsida</taxon>
        <taxon>eudicotyledons</taxon>
        <taxon>Gunneridae</taxon>
        <taxon>Pentapetalae</taxon>
        <taxon>asterids</taxon>
        <taxon>lamiids</taxon>
        <taxon>Solanales</taxon>
        <taxon>Solanaceae</taxon>
        <taxon>Solanoideae</taxon>
        <taxon>Solaneae</taxon>
        <taxon>Solanum</taxon>
    </lineage>
</organism>
<evidence type="ECO:0000313" key="3">
    <source>
        <dbReference type="EMBL" id="KAK4717816.1"/>
    </source>
</evidence>
<evidence type="ECO:0000313" key="4">
    <source>
        <dbReference type="Proteomes" id="UP001311915"/>
    </source>
</evidence>
<feature type="domain" description="Retrotransposon gag" evidence="2">
    <location>
        <begin position="100"/>
        <end position="168"/>
    </location>
</feature>
<feature type="region of interest" description="Disordered" evidence="1">
    <location>
        <begin position="1"/>
        <end position="20"/>
    </location>
</feature>
<comment type="caution">
    <text evidence="3">The sequence shown here is derived from an EMBL/GenBank/DDBJ whole genome shotgun (WGS) entry which is preliminary data.</text>
</comment>
<protein>
    <recommendedName>
        <fullName evidence="2">Retrotransposon gag domain-containing protein</fullName>
    </recommendedName>
</protein>
<keyword evidence="4" id="KW-1185">Reference proteome</keyword>
<evidence type="ECO:0000259" key="2">
    <source>
        <dbReference type="Pfam" id="PF03732"/>
    </source>
</evidence>
<evidence type="ECO:0000256" key="1">
    <source>
        <dbReference type="SAM" id="MobiDB-lite"/>
    </source>
</evidence>
<gene>
    <name evidence="3" type="ORF">R3W88_016154</name>
</gene>
<dbReference type="EMBL" id="JAWPEI010000008">
    <property type="protein sequence ID" value="KAK4717816.1"/>
    <property type="molecule type" value="Genomic_DNA"/>
</dbReference>
<dbReference type="Pfam" id="PF03732">
    <property type="entry name" value="Retrotrans_gag"/>
    <property type="match status" value="1"/>
</dbReference>
<proteinExistence type="predicted"/>